<sequence>NEQNDWTQSNFCKGPLKLFPPEPFRWFGAIIIRNAVRRKEKAEQLETKPWWVDIQLTKLATSIGRVDKTKH</sequence>
<name>A0A382AXT1_9ZZZZ</name>
<reference evidence="1" key="1">
    <citation type="submission" date="2018-05" db="EMBL/GenBank/DDBJ databases">
        <authorList>
            <person name="Lanie J.A."/>
            <person name="Ng W.-L."/>
            <person name="Kazmierczak K.M."/>
            <person name="Andrzejewski T.M."/>
            <person name="Davidsen T.M."/>
            <person name="Wayne K.J."/>
            <person name="Tettelin H."/>
            <person name="Glass J.I."/>
            <person name="Rusch D."/>
            <person name="Podicherti R."/>
            <person name="Tsui H.-C.T."/>
            <person name="Winkler M.E."/>
        </authorList>
    </citation>
    <scope>NUCLEOTIDE SEQUENCE</scope>
</reference>
<gene>
    <name evidence="1" type="ORF">METZ01_LOCUS159048</name>
</gene>
<accession>A0A382AXT1</accession>
<organism evidence="1">
    <name type="scientific">marine metagenome</name>
    <dbReference type="NCBI Taxonomy" id="408172"/>
    <lineage>
        <taxon>unclassified sequences</taxon>
        <taxon>metagenomes</taxon>
        <taxon>ecological metagenomes</taxon>
    </lineage>
</organism>
<feature type="non-terminal residue" evidence="1">
    <location>
        <position position="1"/>
    </location>
</feature>
<dbReference type="AlphaFoldDB" id="A0A382AXT1"/>
<dbReference type="EMBL" id="UINC01027257">
    <property type="protein sequence ID" value="SVB06194.1"/>
    <property type="molecule type" value="Genomic_DNA"/>
</dbReference>
<evidence type="ECO:0000313" key="1">
    <source>
        <dbReference type="EMBL" id="SVB06194.1"/>
    </source>
</evidence>
<protein>
    <submittedName>
        <fullName evidence="1">Uncharacterized protein</fullName>
    </submittedName>
</protein>
<proteinExistence type="predicted"/>